<dbReference type="InterPro" id="IPR036388">
    <property type="entry name" value="WH-like_DNA-bd_sf"/>
</dbReference>
<evidence type="ECO:0000256" key="3">
    <source>
        <dbReference type="ARBA" id="ARBA00023163"/>
    </source>
</evidence>
<name>A0ABN7S9V5_OIKDI</name>
<feature type="region of interest" description="Disordered" evidence="5">
    <location>
        <begin position="148"/>
        <end position="243"/>
    </location>
</feature>
<evidence type="ECO:0000313" key="7">
    <source>
        <dbReference type="EMBL" id="CAG5096070.1"/>
    </source>
</evidence>
<feature type="domain" description="Fork-head" evidence="6">
    <location>
        <begin position="86"/>
        <end position="181"/>
    </location>
</feature>
<organism evidence="7 8">
    <name type="scientific">Oikopleura dioica</name>
    <name type="common">Tunicate</name>
    <dbReference type="NCBI Taxonomy" id="34765"/>
    <lineage>
        <taxon>Eukaryota</taxon>
        <taxon>Metazoa</taxon>
        <taxon>Chordata</taxon>
        <taxon>Tunicata</taxon>
        <taxon>Appendicularia</taxon>
        <taxon>Copelata</taxon>
        <taxon>Oikopleuridae</taxon>
        <taxon>Oikopleura</taxon>
    </lineage>
</organism>
<dbReference type="PROSITE" id="PS00658">
    <property type="entry name" value="FORK_HEAD_2"/>
    <property type="match status" value="1"/>
</dbReference>
<evidence type="ECO:0000313" key="8">
    <source>
        <dbReference type="Proteomes" id="UP001158576"/>
    </source>
</evidence>
<dbReference type="PRINTS" id="PR00053">
    <property type="entry name" value="FORKHEAD"/>
</dbReference>
<dbReference type="Pfam" id="PF00250">
    <property type="entry name" value="Forkhead"/>
    <property type="match status" value="1"/>
</dbReference>
<dbReference type="PANTHER" id="PTHR46078:SF2">
    <property type="entry name" value="FORK-HEAD DOMAIN-CONTAINING PROTEIN"/>
    <property type="match status" value="1"/>
</dbReference>
<dbReference type="SMART" id="SM00339">
    <property type="entry name" value="FH"/>
    <property type="match status" value="1"/>
</dbReference>
<feature type="compositionally biased region" description="Low complexity" evidence="5">
    <location>
        <begin position="353"/>
        <end position="366"/>
    </location>
</feature>
<dbReference type="InterPro" id="IPR030456">
    <property type="entry name" value="TF_fork_head_CS_2"/>
</dbReference>
<evidence type="ECO:0000256" key="2">
    <source>
        <dbReference type="ARBA" id="ARBA00023125"/>
    </source>
</evidence>
<dbReference type="SUPFAM" id="SSF46785">
    <property type="entry name" value="Winged helix' DNA-binding domain"/>
    <property type="match status" value="1"/>
</dbReference>
<dbReference type="InterPro" id="IPR045912">
    <property type="entry name" value="FOXJ2/3-like"/>
</dbReference>
<feature type="compositionally biased region" description="Basic and acidic residues" evidence="5">
    <location>
        <begin position="169"/>
        <end position="178"/>
    </location>
</feature>
<feature type="region of interest" description="Disordered" evidence="5">
    <location>
        <begin position="336"/>
        <end position="366"/>
    </location>
</feature>
<dbReference type="InterPro" id="IPR036390">
    <property type="entry name" value="WH_DNA-bd_sf"/>
</dbReference>
<sequence>MEIVSSDDQEFQIQEACSTSHLTFKAPSARNPLIRQRSGTFAGFTEIEGNRTAGTPAKQEIKEEELQEKEKIKKLLNERRKFSRQNKWGNCSYKDLIVAAIESSPSKKMTLNEIYEWIVKNIQYFKNDSDTNSSVAWKNSVRHNLSLHPIFQKEPPQTGGSRSIGSYWKIDRSKDRAKGRGRAKTLPMQDLQSARVRRTDKPPTGRKSKSKVTKTGQQRRDSTPYNDSSIKKSSHTAMVDDNPMNELNSEFFKMGHPSTVATSSVRPPIAVPDDGDEQVTIQVRVPYEAFRLYREGNYNICILPKNHRELRQYSKAVSLEDSEFWEVKKKRPQTQPTVFKYPNTAPASNIQRPTYQSSIPSTSSSCYSAAQNRRPVQQPSTSQDGVHIFRCPPLPMRLHSQTSVSHQLHHQPPRQHSVAMRPSQQASTSLQIHYEDPSEQQQTTQIEEMETYELQPIENHANISSNDQETHLLTMMEVKTDEHQNSNQQSYMSQQTVSSPMAQHQQSVNTITFPEQPFQCQLQASQQIHLPELQRREHQQHLNFSQPLLQQQNHHHQLMQLAPIQSHQQQINPQTNQTVNKDDPGYWPENITWDELV</sequence>
<evidence type="ECO:0000259" key="6">
    <source>
        <dbReference type="SMART" id="SM00339"/>
    </source>
</evidence>
<evidence type="ECO:0000256" key="1">
    <source>
        <dbReference type="ARBA" id="ARBA00023015"/>
    </source>
</evidence>
<keyword evidence="2" id="KW-0238">DNA-binding</keyword>
<keyword evidence="8" id="KW-1185">Reference proteome</keyword>
<evidence type="ECO:0000256" key="4">
    <source>
        <dbReference type="ARBA" id="ARBA00023242"/>
    </source>
</evidence>
<dbReference type="CDD" id="cd20032">
    <property type="entry name" value="FH_FOXO"/>
    <property type="match status" value="1"/>
</dbReference>
<dbReference type="InterPro" id="IPR001766">
    <property type="entry name" value="Fork_head_dom"/>
</dbReference>
<reference evidence="7 8" key="1">
    <citation type="submission" date="2021-04" db="EMBL/GenBank/DDBJ databases">
        <authorList>
            <person name="Bliznina A."/>
        </authorList>
    </citation>
    <scope>NUCLEOTIDE SEQUENCE [LARGE SCALE GENOMIC DNA]</scope>
</reference>
<dbReference type="Proteomes" id="UP001158576">
    <property type="component" value="Chromosome XSR"/>
</dbReference>
<keyword evidence="3" id="KW-0804">Transcription</keyword>
<protein>
    <submittedName>
        <fullName evidence="7">Oidioi.mRNA.OKI2018_I69.XSR.g14464.t1.cds</fullName>
    </submittedName>
</protein>
<keyword evidence="1" id="KW-0805">Transcription regulation</keyword>
<dbReference type="Gene3D" id="1.10.10.10">
    <property type="entry name" value="Winged helix-like DNA-binding domain superfamily/Winged helix DNA-binding domain"/>
    <property type="match status" value="1"/>
</dbReference>
<evidence type="ECO:0000256" key="5">
    <source>
        <dbReference type="SAM" id="MobiDB-lite"/>
    </source>
</evidence>
<dbReference type="PANTHER" id="PTHR46078">
    <property type="entry name" value="FORKHEAD BOX PROTEIN J2 FAMILY MEMBER"/>
    <property type="match status" value="1"/>
</dbReference>
<proteinExistence type="predicted"/>
<gene>
    <name evidence="7" type="ORF">OKIOD_LOCUS6022</name>
</gene>
<accession>A0ABN7S9V5</accession>
<dbReference type="EMBL" id="OU015569">
    <property type="protein sequence ID" value="CAG5096070.1"/>
    <property type="molecule type" value="Genomic_DNA"/>
</dbReference>
<keyword evidence="4" id="KW-0539">Nucleus</keyword>